<comment type="similarity">
    <text evidence="1">Belongs to the Gfo/Idh/MocA family.</text>
</comment>
<dbReference type="InterPro" id="IPR055170">
    <property type="entry name" value="GFO_IDH_MocA-like_dom"/>
</dbReference>
<evidence type="ECO:0000259" key="4">
    <source>
        <dbReference type="Pfam" id="PF01408"/>
    </source>
</evidence>
<keyword evidence="7" id="KW-1185">Reference proteome</keyword>
<dbReference type="PANTHER" id="PTHR22604">
    <property type="entry name" value="OXIDOREDUCTASES"/>
    <property type="match status" value="1"/>
</dbReference>
<sequence length="327" mass="35095">MTEPIRWGILGTGGIASTFVTDIQAAGLAVSAVGSRRATRAEEFAGRFGIARAHASYEALVADPEVDVIYVATPHPFHAENALMAIAHGKHVLVEKPFTLNAAEAERVLTAADEAGVALLEAMWSRFLPQMVRIREIIASGTLGDVRTVLADHQQLLPSDPSHRLQSPELGGGALLDLAIYPVSLGVDLLGLPTGVLAHASMTATGVDRQTAIILEHEGGRQSVSHSALDTAGPVRAAIVGTLARIEIDRTWYAPTTFRVIDPDGRVLESFEPASGEQGMRYEALELERMIRAGERESPVLPHAETLAIMRTLDDIRARIGLRYPGE</sequence>
<dbReference type="SUPFAM" id="SSF51735">
    <property type="entry name" value="NAD(P)-binding Rossmann-fold domains"/>
    <property type="match status" value="1"/>
</dbReference>
<dbReference type="GO" id="GO:0016491">
    <property type="term" value="F:oxidoreductase activity"/>
    <property type="evidence" value="ECO:0007669"/>
    <property type="project" value="UniProtKB-KW"/>
</dbReference>
<protein>
    <submittedName>
        <fullName evidence="6">Gfo/Idh/MocA family oxidoreductase</fullName>
    </submittedName>
</protein>
<dbReference type="GO" id="GO:0000166">
    <property type="term" value="F:nucleotide binding"/>
    <property type="evidence" value="ECO:0007669"/>
    <property type="project" value="InterPro"/>
</dbReference>
<dbReference type="SUPFAM" id="SSF55347">
    <property type="entry name" value="Glyceraldehyde-3-phosphate dehydrogenase-like, C-terminal domain"/>
    <property type="match status" value="1"/>
</dbReference>
<dbReference type="InterPro" id="IPR050984">
    <property type="entry name" value="Gfo/Idh/MocA_domain"/>
</dbReference>
<dbReference type="AlphaFoldDB" id="A0AA41XC47"/>
<gene>
    <name evidence="6" type="ORF">N1028_06320</name>
</gene>
<dbReference type="InterPro" id="IPR000683">
    <property type="entry name" value="Gfo/Idh/MocA-like_OxRdtase_N"/>
</dbReference>
<dbReference type="Gene3D" id="3.30.360.10">
    <property type="entry name" value="Dihydrodipicolinate Reductase, domain 2"/>
    <property type="match status" value="1"/>
</dbReference>
<evidence type="ECO:0000313" key="7">
    <source>
        <dbReference type="Proteomes" id="UP001165587"/>
    </source>
</evidence>
<reference evidence="6" key="1">
    <citation type="submission" date="2022-08" db="EMBL/GenBank/DDBJ databases">
        <authorList>
            <person name="Deng Y."/>
            <person name="Han X.-F."/>
            <person name="Zhang Y.-Q."/>
        </authorList>
    </citation>
    <scope>NUCLEOTIDE SEQUENCE</scope>
    <source>
        <strain evidence="6">CPCC 203407</strain>
    </source>
</reference>
<dbReference type="RefSeq" id="WP_259526016.1">
    <property type="nucleotide sequence ID" value="NZ_JANLCK010000003.1"/>
</dbReference>
<dbReference type="Pfam" id="PF22725">
    <property type="entry name" value="GFO_IDH_MocA_C3"/>
    <property type="match status" value="1"/>
</dbReference>
<name>A0AA41XC47_9MICO</name>
<proteinExistence type="inferred from homology"/>
<dbReference type="Gene3D" id="3.40.50.720">
    <property type="entry name" value="NAD(P)-binding Rossmann-like Domain"/>
    <property type="match status" value="1"/>
</dbReference>
<feature type="domain" description="GFO/IDH/MocA-like oxidoreductase" evidence="5">
    <location>
        <begin position="132"/>
        <end position="246"/>
    </location>
</feature>
<dbReference type="EMBL" id="JANLCK010000003">
    <property type="protein sequence ID" value="MCS5725506.1"/>
    <property type="molecule type" value="Genomic_DNA"/>
</dbReference>
<dbReference type="Proteomes" id="UP001165587">
    <property type="component" value="Unassembled WGS sequence"/>
</dbReference>
<dbReference type="Pfam" id="PF01408">
    <property type="entry name" value="GFO_IDH_MocA"/>
    <property type="match status" value="1"/>
</dbReference>
<feature type="domain" description="Gfo/Idh/MocA-like oxidoreductase N-terminal" evidence="4">
    <location>
        <begin position="5"/>
        <end position="119"/>
    </location>
</feature>
<keyword evidence="2" id="KW-0560">Oxidoreductase</keyword>
<organism evidence="6 7">
    <name type="scientific">Herbiconiux oxytropis</name>
    <dbReference type="NCBI Taxonomy" id="2970915"/>
    <lineage>
        <taxon>Bacteria</taxon>
        <taxon>Bacillati</taxon>
        <taxon>Actinomycetota</taxon>
        <taxon>Actinomycetes</taxon>
        <taxon>Micrococcales</taxon>
        <taxon>Microbacteriaceae</taxon>
        <taxon>Herbiconiux</taxon>
    </lineage>
</organism>
<accession>A0AA41XC47</accession>
<dbReference type="InterPro" id="IPR036291">
    <property type="entry name" value="NAD(P)-bd_dom_sf"/>
</dbReference>
<dbReference type="PANTHER" id="PTHR22604:SF105">
    <property type="entry name" value="TRANS-1,2-DIHYDROBENZENE-1,2-DIOL DEHYDROGENASE"/>
    <property type="match status" value="1"/>
</dbReference>
<evidence type="ECO:0000256" key="1">
    <source>
        <dbReference type="ARBA" id="ARBA00010928"/>
    </source>
</evidence>
<evidence type="ECO:0000256" key="2">
    <source>
        <dbReference type="ARBA" id="ARBA00023002"/>
    </source>
</evidence>
<evidence type="ECO:0000256" key="3">
    <source>
        <dbReference type="ARBA" id="ARBA00023027"/>
    </source>
</evidence>
<comment type="caution">
    <text evidence="6">The sequence shown here is derived from an EMBL/GenBank/DDBJ whole genome shotgun (WGS) entry which is preliminary data.</text>
</comment>
<evidence type="ECO:0000259" key="5">
    <source>
        <dbReference type="Pfam" id="PF22725"/>
    </source>
</evidence>
<keyword evidence="3" id="KW-0520">NAD</keyword>
<evidence type="ECO:0000313" key="6">
    <source>
        <dbReference type="EMBL" id="MCS5725506.1"/>
    </source>
</evidence>